<organism evidence="2 3">
    <name type="scientific">Citrobacter braakii</name>
    <dbReference type="NCBI Taxonomy" id="57706"/>
    <lineage>
        <taxon>Bacteria</taxon>
        <taxon>Pseudomonadati</taxon>
        <taxon>Pseudomonadota</taxon>
        <taxon>Gammaproteobacteria</taxon>
        <taxon>Enterobacterales</taxon>
        <taxon>Enterobacteriaceae</taxon>
        <taxon>Citrobacter</taxon>
        <taxon>Citrobacter freundii complex</taxon>
    </lineage>
</organism>
<dbReference type="EMBL" id="NAEW01000003">
    <property type="protein sequence ID" value="OQM42652.1"/>
    <property type="molecule type" value="Genomic_DNA"/>
</dbReference>
<dbReference type="GO" id="GO:0016020">
    <property type="term" value="C:membrane"/>
    <property type="evidence" value="ECO:0007669"/>
    <property type="project" value="UniProtKB-SubCell"/>
</dbReference>
<dbReference type="Pfam" id="PF07963">
    <property type="entry name" value="N_methyl"/>
    <property type="match status" value="1"/>
</dbReference>
<name>A0A1V8P1R9_CITBR</name>
<evidence type="ECO:0000313" key="2">
    <source>
        <dbReference type="EMBL" id="OQM42652.1"/>
    </source>
</evidence>
<dbReference type="GO" id="GO:0009289">
    <property type="term" value="C:pilus"/>
    <property type="evidence" value="ECO:0007669"/>
    <property type="project" value="InterPro"/>
</dbReference>
<evidence type="ECO:0000313" key="3">
    <source>
        <dbReference type="Proteomes" id="UP000192573"/>
    </source>
</evidence>
<dbReference type="InterPro" id="IPR045584">
    <property type="entry name" value="Pilin-like"/>
</dbReference>
<gene>
    <name evidence="2" type="ORF">BZK42_09220</name>
</gene>
<comment type="subcellular location">
    <subcellularLocation>
        <location evidence="1">Membrane</location>
        <topology evidence="1">Single-pass membrane protein</topology>
    </subcellularLocation>
</comment>
<protein>
    <submittedName>
        <fullName evidence="2">Type IV pilin</fullName>
    </submittedName>
</protein>
<dbReference type="SUPFAM" id="SSF54523">
    <property type="entry name" value="Pili subunits"/>
    <property type="match status" value="1"/>
</dbReference>
<dbReference type="InterPro" id="IPR012902">
    <property type="entry name" value="N_methyl_site"/>
</dbReference>
<dbReference type="Gene3D" id="3.30.1690.10">
    <property type="entry name" value="TcpA-like pilin"/>
    <property type="match status" value="1"/>
</dbReference>
<accession>A0A1V8P1R9</accession>
<dbReference type="InterPro" id="IPR010271">
    <property type="entry name" value="TcpA"/>
</dbReference>
<dbReference type="RefSeq" id="WP_046274623.1">
    <property type="nucleotide sequence ID" value="NZ_CP077405.1"/>
</dbReference>
<dbReference type="AlphaFoldDB" id="A0A1V8P1R9"/>
<dbReference type="Pfam" id="PF05946">
    <property type="entry name" value="TcpA"/>
    <property type="match status" value="1"/>
</dbReference>
<dbReference type="GO" id="GO:0043230">
    <property type="term" value="C:extracellular organelle"/>
    <property type="evidence" value="ECO:0007669"/>
    <property type="project" value="InterPro"/>
</dbReference>
<reference evidence="2 3" key="1">
    <citation type="submission" date="2017-03" db="EMBL/GenBank/DDBJ databases">
        <authorList>
            <person name="Afonso C.L."/>
            <person name="Miller P.J."/>
            <person name="Scott M.A."/>
            <person name="Spackman E."/>
            <person name="Goraichik I."/>
            <person name="Dimitrov K.M."/>
            <person name="Suarez D.L."/>
            <person name="Swayne D.E."/>
        </authorList>
    </citation>
    <scope>NUCLEOTIDE SEQUENCE [LARGE SCALE GENOMIC DNA]</scope>
    <source>
        <strain evidence="2 3">ATCC 51113</strain>
    </source>
</reference>
<sequence length="234" mass="24572">MKNMIHSWKRKSAQYRELKKQKGVTLLEIIIVLGIIGIIAAGVVILAQRAFTSQDISDLTDNTNSVRVAMTEAYKDSAEYPARADSNSETKAGIETSPGTSAIVGLVKMGKIGPSEAFNGFSNDAFEIGPAKLSATAAKNKAFFMVINGLEKEDCRNIVSQIGSQWDYVATTTAAAGAMSGNAAAIDISVEANPATGILKTTTDDKLTPANIVLTGVCDTDPTGPTNAIVLGSR</sequence>
<proteinExistence type="predicted"/>
<evidence type="ECO:0000256" key="1">
    <source>
        <dbReference type="ARBA" id="ARBA00004167"/>
    </source>
</evidence>
<dbReference type="NCBIfam" id="TIGR02532">
    <property type="entry name" value="IV_pilin_GFxxxE"/>
    <property type="match status" value="1"/>
</dbReference>
<dbReference type="Proteomes" id="UP000192573">
    <property type="component" value="Unassembled WGS sequence"/>
</dbReference>
<dbReference type="PROSITE" id="PS00409">
    <property type="entry name" value="PROKAR_NTER_METHYL"/>
    <property type="match status" value="1"/>
</dbReference>
<comment type="caution">
    <text evidence="2">The sequence shown here is derived from an EMBL/GenBank/DDBJ whole genome shotgun (WGS) entry which is preliminary data.</text>
</comment>